<dbReference type="Pfam" id="PF21527">
    <property type="entry name" value="Stv"/>
    <property type="match status" value="1"/>
</dbReference>
<evidence type="ECO:0000259" key="1">
    <source>
        <dbReference type="Pfam" id="PF21527"/>
    </source>
</evidence>
<dbReference type="Proteomes" id="UP001156870">
    <property type="component" value="Unassembled WGS sequence"/>
</dbReference>
<dbReference type="InterPro" id="IPR049002">
    <property type="entry name" value="Stv"/>
</dbReference>
<evidence type="ECO:0000313" key="3">
    <source>
        <dbReference type="Proteomes" id="UP001156870"/>
    </source>
</evidence>
<gene>
    <name evidence="2" type="ORF">GCM10007877_08480</name>
</gene>
<comment type="caution">
    <text evidence="2">The sequence shown here is derived from an EMBL/GenBank/DDBJ whole genome shotgun (WGS) entry which is preliminary data.</text>
</comment>
<keyword evidence="3" id="KW-1185">Reference proteome</keyword>
<proteinExistence type="predicted"/>
<evidence type="ECO:0000313" key="2">
    <source>
        <dbReference type="EMBL" id="GLS25134.1"/>
    </source>
</evidence>
<reference evidence="2 3" key="1">
    <citation type="journal article" date="2014" name="Int. J. Syst. Evol. Microbiol.">
        <title>Complete genome sequence of Corynebacterium casei LMG S-19264T (=DSM 44701T), isolated from a smear-ripened cheese.</title>
        <authorList>
            <consortium name="US DOE Joint Genome Institute (JGI-PGF)"/>
            <person name="Walter F."/>
            <person name="Albersmeier A."/>
            <person name="Kalinowski J."/>
            <person name="Ruckert C."/>
        </authorList>
    </citation>
    <scope>NUCLEOTIDE SEQUENCE [LARGE SCALE GENOMIC DNA]</scope>
    <source>
        <strain evidence="2 3">NBRC 110095</strain>
    </source>
</reference>
<name>A0AA37T2R7_9GAMM</name>
<dbReference type="EMBL" id="BSPD01000022">
    <property type="protein sequence ID" value="GLS25134.1"/>
    <property type="molecule type" value="Genomic_DNA"/>
</dbReference>
<feature type="domain" description="Putative adhesin Stv" evidence="1">
    <location>
        <begin position="41"/>
        <end position="223"/>
    </location>
</feature>
<sequence length="239" mass="27414">MSNFFKCKSQILTGNYNCVDIAGKMYLWTPKNLGGLGQPKRLIISAHGGRRTNFTFRITQNTTLNFYSNDGRSVTDPGIWKFYQQKHRATPQDTYTQGDRCYNYILSKYTNSRGKKNHNKGSESYDIIESLMKKDFQKDAQEVSNALVTMMGSKNTPEATKAILIRDNLKRLQDLNAMSAACVLTIRNRRSPFMASVNLKWVLDELESRGYDFNQVDCIFCRNSLWKIRPKGPQAVVYS</sequence>
<protein>
    <recommendedName>
        <fullName evidence="1">Putative adhesin Stv domain-containing protein</fullName>
    </recommendedName>
</protein>
<dbReference type="RefSeq" id="WP_232595883.1">
    <property type="nucleotide sequence ID" value="NZ_BSPD01000022.1"/>
</dbReference>
<organism evidence="2 3">
    <name type="scientific">Marinibactrum halimedae</name>
    <dbReference type="NCBI Taxonomy" id="1444977"/>
    <lineage>
        <taxon>Bacteria</taxon>
        <taxon>Pseudomonadati</taxon>
        <taxon>Pseudomonadota</taxon>
        <taxon>Gammaproteobacteria</taxon>
        <taxon>Cellvibrionales</taxon>
        <taxon>Cellvibrionaceae</taxon>
        <taxon>Marinibactrum</taxon>
    </lineage>
</organism>
<dbReference type="AlphaFoldDB" id="A0AA37T2R7"/>
<accession>A0AA37T2R7</accession>